<dbReference type="AlphaFoldDB" id="A0A1I5ZNT3"/>
<dbReference type="STRING" id="126156.SAMN05421670_2853"/>
<dbReference type="EMBL" id="FOXU01000005">
    <property type="protein sequence ID" value="SFQ58144.1"/>
    <property type="molecule type" value="Genomic_DNA"/>
</dbReference>
<dbReference type="Proteomes" id="UP000198734">
    <property type="component" value="Unassembled WGS sequence"/>
</dbReference>
<dbReference type="Pfam" id="PF14542">
    <property type="entry name" value="Acetyltransf_CG"/>
    <property type="match status" value="1"/>
</dbReference>
<dbReference type="InterPro" id="IPR045057">
    <property type="entry name" value="Gcn5-rel_NAT"/>
</dbReference>
<dbReference type="SUPFAM" id="SSF55729">
    <property type="entry name" value="Acyl-CoA N-acyltransferases (Nat)"/>
    <property type="match status" value="1"/>
</dbReference>
<protein>
    <recommendedName>
        <fullName evidence="1">N-acetyltransferase domain-containing protein</fullName>
    </recommendedName>
</protein>
<proteinExistence type="predicted"/>
<dbReference type="PANTHER" id="PTHR31435:SF10">
    <property type="entry name" value="BSR4717 PROTEIN"/>
    <property type="match status" value="1"/>
</dbReference>
<dbReference type="RefSeq" id="WP_093537543.1">
    <property type="nucleotide sequence ID" value="NZ_FOXU01000005.1"/>
</dbReference>
<dbReference type="CDD" id="cd04301">
    <property type="entry name" value="NAT_SF"/>
    <property type="match status" value="1"/>
</dbReference>
<sequence length="93" mass="10526">MEFEFKELGNDVYAFQYIQGGERLGEITWTLLGDVMVMDHTYVSDQLRGQGVAKKLLDSAASYAREQELKMEPVCSYVVAAFSKSNEYDDVKA</sequence>
<evidence type="ECO:0000259" key="1">
    <source>
        <dbReference type="PROSITE" id="PS51729"/>
    </source>
</evidence>
<dbReference type="InterPro" id="IPR031165">
    <property type="entry name" value="GNAT_YJDJ"/>
</dbReference>
<feature type="domain" description="N-acetyltransferase" evidence="1">
    <location>
        <begin position="7"/>
        <end position="93"/>
    </location>
</feature>
<keyword evidence="3" id="KW-1185">Reference proteome</keyword>
<dbReference type="OrthoDB" id="9793389at2"/>
<dbReference type="PANTHER" id="PTHR31435">
    <property type="entry name" value="PROTEIN NATD1"/>
    <property type="match status" value="1"/>
</dbReference>
<evidence type="ECO:0000313" key="3">
    <source>
        <dbReference type="Proteomes" id="UP000198734"/>
    </source>
</evidence>
<evidence type="ECO:0000313" key="2">
    <source>
        <dbReference type="EMBL" id="SFQ58144.1"/>
    </source>
</evidence>
<dbReference type="PROSITE" id="PS51729">
    <property type="entry name" value="GNAT_YJDJ"/>
    <property type="match status" value="1"/>
</dbReference>
<dbReference type="InterPro" id="IPR016181">
    <property type="entry name" value="Acyl_CoA_acyltransferase"/>
</dbReference>
<name>A0A1I5ZNT3_9BACI</name>
<organism evidence="2 3">
    <name type="scientific">Psychrobacillus psychrotolerans</name>
    <dbReference type="NCBI Taxonomy" id="126156"/>
    <lineage>
        <taxon>Bacteria</taxon>
        <taxon>Bacillati</taxon>
        <taxon>Bacillota</taxon>
        <taxon>Bacilli</taxon>
        <taxon>Bacillales</taxon>
        <taxon>Bacillaceae</taxon>
        <taxon>Psychrobacillus</taxon>
    </lineage>
</organism>
<gene>
    <name evidence="2" type="ORF">SAMN05421670_2853</name>
</gene>
<dbReference type="Gene3D" id="3.40.630.30">
    <property type="match status" value="1"/>
</dbReference>
<accession>A0A1I5ZNT3</accession>
<reference evidence="3" key="1">
    <citation type="submission" date="2016-10" db="EMBL/GenBank/DDBJ databases">
        <authorList>
            <person name="Varghese N."/>
            <person name="Submissions S."/>
        </authorList>
    </citation>
    <scope>NUCLEOTIDE SEQUENCE [LARGE SCALE GENOMIC DNA]</scope>
    <source>
        <strain evidence="3">DSM 11706</strain>
    </source>
</reference>